<dbReference type="SUPFAM" id="SSF117281">
    <property type="entry name" value="Kelch motif"/>
    <property type="match status" value="1"/>
</dbReference>
<dbReference type="PANTHER" id="PTHR46093:SF18">
    <property type="entry name" value="FIBRONECTIN TYPE-III DOMAIN-CONTAINING PROTEIN"/>
    <property type="match status" value="1"/>
</dbReference>
<dbReference type="STRING" id="286115.A0A507D7M3"/>
<accession>A0A507D7M3</accession>
<dbReference type="AlphaFoldDB" id="A0A507D7M3"/>
<keyword evidence="2" id="KW-0677">Repeat</keyword>
<name>A0A507D7M3_9FUNG</name>
<feature type="region of interest" description="Disordered" evidence="3">
    <location>
        <begin position="1"/>
        <end position="134"/>
    </location>
</feature>
<protein>
    <submittedName>
        <fullName evidence="4">Uncharacterized protein</fullName>
    </submittedName>
</protein>
<evidence type="ECO:0000256" key="3">
    <source>
        <dbReference type="SAM" id="MobiDB-lite"/>
    </source>
</evidence>
<dbReference type="Gene3D" id="2.120.10.80">
    <property type="entry name" value="Kelch-type beta propeller"/>
    <property type="match status" value="1"/>
</dbReference>
<dbReference type="Proteomes" id="UP000317494">
    <property type="component" value="Unassembled WGS sequence"/>
</dbReference>
<dbReference type="InterPro" id="IPR015915">
    <property type="entry name" value="Kelch-typ_b-propeller"/>
</dbReference>
<proteinExistence type="predicted"/>
<dbReference type="Pfam" id="PF24681">
    <property type="entry name" value="Kelch_KLHDC2_KLHL20_DRC7"/>
    <property type="match status" value="1"/>
</dbReference>
<keyword evidence="5" id="KW-1185">Reference proteome</keyword>
<comment type="caution">
    <text evidence="4">The sequence shown here is derived from an EMBL/GenBank/DDBJ whole genome shotgun (WGS) entry which is preliminary data.</text>
</comment>
<organism evidence="4 5">
    <name type="scientific">Synchytrium endobioticum</name>
    <dbReference type="NCBI Taxonomy" id="286115"/>
    <lineage>
        <taxon>Eukaryota</taxon>
        <taxon>Fungi</taxon>
        <taxon>Fungi incertae sedis</taxon>
        <taxon>Chytridiomycota</taxon>
        <taxon>Chytridiomycota incertae sedis</taxon>
        <taxon>Chytridiomycetes</taxon>
        <taxon>Synchytriales</taxon>
        <taxon>Synchytriaceae</taxon>
        <taxon>Synchytrium</taxon>
    </lineage>
</organism>
<sequence length="266" mass="27997">MSAAAAPPARPPLSSTRATPSAPTSHPSSPRAEAPSPLSRSALSKAASSGATPAKSPAPATIVFHKGRHKSRTTEFDTSTSPARLAFPVPPNTNANTNANANAKHQSRSDRSTASGPVRMSPRAPAVGPNSTAAVASPVPAMRWTKITPPGPAPRQHVDTDRPIPRLSHTATQVGSYLFICGGHDGVKYSSEILLLNLVTLGWETRKVVGGPPKGRGYHTAVMYDSRMFTFGGYDGDLCYGEFWLLDLGVFAYLPQITSFEVGKGV</sequence>
<dbReference type="VEuPathDB" id="FungiDB:SeMB42_g03302"/>
<evidence type="ECO:0000313" key="5">
    <source>
        <dbReference type="Proteomes" id="UP000317494"/>
    </source>
</evidence>
<evidence type="ECO:0000256" key="2">
    <source>
        <dbReference type="ARBA" id="ARBA00022737"/>
    </source>
</evidence>
<dbReference type="PANTHER" id="PTHR46093">
    <property type="entry name" value="ACYL-COA-BINDING DOMAIN-CONTAINING PROTEIN 5"/>
    <property type="match status" value="1"/>
</dbReference>
<feature type="compositionally biased region" description="Low complexity" evidence="3">
    <location>
        <begin position="1"/>
        <end position="51"/>
    </location>
</feature>
<gene>
    <name evidence="4" type="ORF">SeMB42_g03302</name>
</gene>
<evidence type="ECO:0000313" key="4">
    <source>
        <dbReference type="EMBL" id="TPX47474.1"/>
    </source>
</evidence>
<reference evidence="4 5" key="1">
    <citation type="journal article" date="2019" name="Sci. Rep.">
        <title>Comparative genomics of chytrid fungi reveal insights into the obligate biotrophic and pathogenic lifestyle of Synchytrium endobioticum.</title>
        <authorList>
            <person name="van de Vossenberg B.T.L.H."/>
            <person name="Warris S."/>
            <person name="Nguyen H.D.T."/>
            <person name="van Gent-Pelzer M.P.E."/>
            <person name="Joly D.L."/>
            <person name="van de Geest H.C."/>
            <person name="Bonants P.J.M."/>
            <person name="Smith D.S."/>
            <person name="Levesque C.A."/>
            <person name="van der Lee T.A.J."/>
        </authorList>
    </citation>
    <scope>NUCLEOTIDE SEQUENCE [LARGE SCALE GENOMIC DNA]</scope>
    <source>
        <strain evidence="4 5">MB42</strain>
    </source>
</reference>
<dbReference type="EMBL" id="QEAN01000115">
    <property type="protein sequence ID" value="TPX47474.1"/>
    <property type="molecule type" value="Genomic_DNA"/>
</dbReference>
<keyword evidence="1" id="KW-0880">Kelch repeat</keyword>
<evidence type="ECO:0000256" key="1">
    <source>
        <dbReference type="ARBA" id="ARBA00022441"/>
    </source>
</evidence>
<feature type="compositionally biased region" description="Low complexity" evidence="3">
    <location>
        <begin position="92"/>
        <end position="103"/>
    </location>
</feature>